<reference evidence="1 2" key="1">
    <citation type="submission" date="2019-05" db="EMBL/GenBank/DDBJ databases">
        <title>Another draft genome of Portunus trituberculatus and its Hox gene families provides insights of decapod evolution.</title>
        <authorList>
            <person name="Jeong J.-H."/>
            <person name="Song I."/>
            <person name="Kim S."/>
            <person name="Choi T."/>
            <person name="Kim D."/>
            <person name="Ryu S."/>
            <person name="Kim W."/>
        </authorList>
    </citation>
    <scope>NUCLEOTIDE SEQUENCE [LARGE SCALE GENOMIC DNA]</scope>
    <source>
        <tissue evidence="1">Muscle</tissue>
    </source>
</reference>
<dbReference type="Proteomes" id="UP000324222">
    <property type="component" value="Unassembled WGS sequence"/>
</dbReference>
<sequence>MHCLRGWDEVFLAVTDPKTCLATLAHGCEAMHTMTSLPADMMTSLHVCSATASKVMARNMLTRFKEAFYVCTLRIKKRDIKKLV</sequence>
<gene>
    <name evidence="1" type="ORF">E2C01_039976</name>
</gene>
<organism evidence="1 2">
    <name type="scientific">Portunus trituberculatus</name>
    <name type="common">Swimming crab</name>
    <name type="synonym">Neptunus trituberculatus</name>
    <dbReference type="NCBI Taxonomy" id="210409"/>
    <lineage>
        <taxon>Eukaryota</taxon>
        <taxon>Metazoa</taxon>
        <taxon>Ecdysozoa</taxon>
        <taxon>Arthropoda</taxon>
        <taxon>Crustacea</taxon>
        <taxon>Multicrustacea</taxon>
        <taxon>Malacostraca</taxon>
        <taxon>Eumalacostraca</taxon>
        <taxon>Eucarida</taxon>
        <taxon>Decapoda</taxon>
        <taxon>Pleocyemata</taxon>
        <taxon>Brachyura</taxon>
        <taxon>Eubrachyura</taxon>
        <taxon>Portunoidea</taxon>
        <taxon>Portunidae</taxon>
        <taxon>Portuninae</taxon>
        <taxon>Portunus</taxon>
    </lineage>
</organism>
<protein>
    <submittedName>
        <fullName evidence="1">Uncharacterized protein</fullName>
    </submittedName>
</protein>
<evidence type="ECO:0000313" key="1">
    <source>
        <dbReference type="EMBL" id="MPC46262.1"/>
    </source>
</evidence>
<dbReference type="EMBL" id="VSRR010007121">
    <property type="protein sequence ID" value="MPC46262.1"/>
    <property type="molecule type" value="Genomic_DNA"/>
</dbReference>
<accession>A0A5B7FIF0</accession>
<dbReference type="AlphaFoldDB" id="A0A5B7FIF0"/>
<name>A0A5B7FIF0_PORTR</name>
<evidence type="ECO:0000313" key="2">
    <source>
        <dbReference type="Proteomes" id="UP000324222"/>
    </source>
</evidence>
<keyword evidence="2" id="KW-1185">Reference proteome</keyword>
<comment type="caution">
    <text evidence="1">The sequence shown here is derived from an EMBL/GenBank/DDBJ whole genome shotgun (WGS) entry which is preliminary data.</text>
</comment>
<proteinExistence type="predicted"/>